<name>A0A7R8UYY0_HERIL</name>
<sequence>MILNCNVYGAHHQIGVPEFIEKARYVSDEILNHKEGHFPIIPSDFSPERQRHESKTSFRVDVILSPGHFNHVADIQPPNGGVEAEVILMEQLLSLCLSLWSDMMKRRLPSHRIVIK</sequence>
<evidence type="ECO:0000313" key="2">
    <source>
        <dbReference type="Proteomes" id="UP000594454"/>
    </source>
</evidence>
<evidence type="ECO:0000313" key="1">
    <source>
        <dbReference type="EMBL" id="CAD7089602.1"/>
    </source>
</evidence>
<accession>A0A7R8UYY0</accession>
<dbReference type="InParanoid" id="A0A7R8UYY0"/>
<organism evidence="1 2">
    <name type="scientific">Hermetia illucens</name>
    <name type="common">Black soldier fly</name>
    <dbReference type="NCBI Taxonomy" id="343691"/>
    <lineage>
        <taxon>Eukaryota</taxon>
        <taxon>Metazoa</taxon>
        <taxon>Ecdysozoa</taxon>
        <taxon>Arthropoda</taxon>
        <taxon>Hexapoda</taxon>
        <taxon>Insecta</taxon>
        <taxon>Pterygota</taxon>
        <taxon>Neoptera</taxon>
        <taxon>Endopterygota</taxon>
        <taxon>Diptera</taxon>
        <taxon>Brachycera</taxon>
        <taxon>Stratiomyomorpha</taxon>
        <taxon>Stratiomyidae</taxon>
        <taxon>Hermetiinae</taxon>
        <taxon>Hermetia</taxon>
    </lineage>
</organism>
<dbReference type="EMBL" id="LR899012">
    <property type="protein sequence ID" value="CAD7089602.1"/>
    <property type="molecule type" value="Genomic_DNA"/>
</dbReference>
<gene>
    <name evidence="1" type="ORF">HERILL_LOCUS12141</name>
</gene>
<dbReference type="Proteomes" id="UP000594454">
    <property type="component" value="Chromosome 4"/>
</dbReference>
<proteinExistence type="predicted"/>
<keyword evidence="2" id="KW-1185">Reference proteome</keyword>
<reference evidence="1 2" key="1">
    <citation type="submission" date="2020-11" db="EMBL/GenBank/DDBJ databases">
        <authorList>
            <person name="Wallbank WR R."/>
            <person name="Pardo Diaz C."/>
            <person name="Kozak K."/>
            <person name="Martin S."/>
            <person name="Jiggins C."/>
            <person name="Moest M."/>
            <person name="Warren A I."/>
            <person name="Generalovic N T."/>
            <person name="Byers J.R.P. K."/>
            <person name="Montejo-Kovacevich G."/>
            <person name="Yen C E."/>
        </authorList>
    </citation>
    <scope>NUCLEOTIDE SEQUENCE [LARGE SCALE GENOMIC DNA]</scope>
</reference>
<dbReference type="AlphaFoldDB" id="A0A7R8UYY0"/>
<protein>
    <submittedName>
        <fullName evidence="1">Uncharacterized protein</fullName>
    </submittedName>
</protein>